<sequence length="235" mass="26376">MKNILITGSNGFLGSALVERLSGSDVNVLPVTRNTSYEEMDEMVKVADYCYHFAGEVNPKASYEKFYSANVELTAKLLGLLRSHPIPVVFSSTIHAGHTNSSYGNTKLEAENMIFEYGRSVSVPVHICKLPHLFGIGAKPDHNSILATWICNAIHGRELVVYDEQYTINYMCVEELVDYFIEQMHSEITLSLPSTYPITLGELRDTILDMSNNPFYKPSSLFGKKLHKVFLSINK</sequence>
<organism evidence="2 3">
    <name type="scientific">Ferrimonas gelatinilytica</name>
    <dbReference type="NCBI Taxonomy" id="1255257"/>
    <lineage>
        <taxon>Bacteria</taxon>
        <taxon>Pseudomonadati</taxon>
        <taxon>Pseudomonadota</taxon>
        <taxon>Gammaproteobacteria</taxon>
        <taxon>Alteromonadales</taxon>
        <taxon>Ferrimonadaceae</taxon>
        <taxon>Ferrimonas</taxon>
    </lineage>
</organism>
<dbReference type="EMBL" id="BAABLF010000001">
    <property type="protein sequence ID" value="GAA5186415.1"/>
    <property type="molecule type" value="Genomic_DNA"/>
</dbReference>
<name>A0ABP9RSP7_9GAMM</name>
<gene>
    <name evidence="2" type="ORF">GCM10025772_01880</name>
</gene>
<evidence type="ECO:0000313" key="2">
    <source>
        <dbReference type="EMBL" id="GAA5186415.1"/>
    </source>
</evidence>
<dbReference type="Pfam" id="PF01370">
    <property type="entry name" value="Epimerase"/>
    <property type="match status" value="1"/>
</dbReference>
<accession>A0ABP9RSP7</accession>
<dbReference type="RefSeq" id="WP_345315153.1">
    <property type="nucleotide sequence ID" value="NZ_BAABLF010000001.1"/>
</dbReference>
<proteinExistence type="predicted"/>
<evidence type="ECO:0000259" key="1">
    <source>
        <dbReference type="Pfam" id="PF01370"/>
    </source>
</evidence>
<evidence type="ECO:0000313" key="3">
    <source>
        <dbReference type="Proteomes" id="UP001501600"/>
    </source>
</evidence>
<protein>
    <recommendedName>
        <fullName evidence="1">NAD-dependent epimerase/dehydratase domain-containing protein</fullName>
    </recommendedName>
</protein>
<reference evidence="3" key="1">
    <citation type="journal article" date="2019" name="Int. J. Syst. Evol. Microbiol.">
        <title>The Global Catalogue of Microorganisms (GCM) 10K type strain sequencing project: providing services to taxonomists for standard genome sequencing and annotation.</title>
        <authorList>
            <consortium name="The Broad Institute Genomics Platform"/>
            <consortium name="The Broad Institute Genome Sequencing Center for Infectious Disease"/>
            <person name="Wu L."/>
            <person name="Ma J."/>
        </authorList>
    </citation>
    <scope>NUCLEOTIDE SEQUENCE [LARGE SCALE GENOMIC DNA]</scope>
    <source>
        <strain evidence="3">JCM 18720</strain>
    </source>
</reference>
<dbReference type="InterPro" id="IPR050177">
    <property type="entry name" value="Lipid_A_modif_metabolic_enz"/>
</dbReference>
<dbReference type="InterPro" id="IPR001509">
    <property type="entry name" value="Epimerase_deHydtase"/>
</dbReference>
<dbReference type="SUPFAM" id="SSF51735">
    <property type="entry name" value="NAD(P)-binding Rossmann-fold domains"/>
    <property type="match status" value="1"/>
</dbReference>
<feature type="domain" description="NAD-dependent epimerase/dehydratase" evidence="1">
    <location>
        <begin position="4"/>
        <end position="180"/>
    </location>
</feature>
<dbReference type="PANTHER" id="PTHR43245:SF55">
    <property type="entry name" value="NAD(P)-BINDING DOMAIN-CONTAINING PROTEIN"/>
    <property type="match status" value="1"/>
</dbReference>
<dbReference type="Proteomes" id="UP001501600">
    <property type="component" value="Unassembled WGS sequence"/>
</dbReference>
<dbReference type="Gene3D" id="3.40.50.720">
    <property type="entry name" value="NAD(P)-binding Rossmann-like Domain"/>
    <property type="match status" value="1"/>
</dbReference>
<keyword evidence="3" id="KW-1185">Reference proteome</keyword>
<dbReference type="InterPro" id="IPR036291">
    <property type="entry name" value="NAD(P)-bd_dom_sf"/>
</dbReference>
<dbReference type="PANTHER" id="PTHR43245">
    <property type="entry name" value="BIFUNCTIONAL POLYMYXIN RESISTANCE PROTEIN ARNA"/>
    <property type="match status" value="1"/>
</dbReference>
<comment type="caution">
    <text evidence="2">The sequence shown here is derived from an EMBL/GenBank/DDBJ whole genome shotgun (WGS) entry which is preliminary data.</text>
</comment>